<dbReference type="PANTHER" id="PTHR34599:SF2">
    <property type="entry name" value="TRAF-TYPE DOMAIN-CONTAINING PROTEIN"/>
    <property type="match status" value="1"/>
</dbReference>
<dbReference type="SUPFAM" id="SSF48317">
    <property type="entry name" value="Acid phosphatase/Vanadium-dependent haloperoxidase"/>
    <property type="match status" value="1"/>
</dbReference>
<dbReference type="Gene3D" id="1.10.606.20">
    <property type="match status" value="1"/>
</dbReference>
<keyword evidence="3" id="KW-1185">Reference proteome</keyword>
<evidence type="ECO:0000313" key="3">
    <source>
        <dbReference type="Proteomes" id="UP001164653"/>
    </source>
</evidence>
<dbReference type="InterPro" id="IPR000326">
    <property type="entry name" value="PAP2/HPO"/>
</dbReference>
<name>A0A9E8SIK3_9BACT</name>
<dbReference type="InterPro" id="IPR036938">
    <property type="entry name" value="PAP2/HPO_sf"/>
</dbReference>
<evidence type="ECO:0000259" key="1">
    <source>
        <dbReference type="Pfam" id="PF01569"/>
    </source>
</evidence>
<gene>
    <name evidence="2" type="ORF">ON006_15915</name>
</gene>
<dbReference type="InterPro" id="IPR052559">
    <property type="entry name" value="V-haloperoxidase"/>
</dbReference>
<dbReference type="RefSeq" id="WP_244822935.1">
    <property type="nucleotide sequence ID" value="NZ_CP112998.1"/>
</dbReference>
<dbReference type="AlphaFoldDB" id="A0A9E8SIK3"/>
<dbReference type="KEGG" id="dpf:ON006_15915"/>
<accession>A0A9E8SIK3</accession>
<feature type="domain" description="Phosphatidic acid phosphatase type 2/haloperoxidase" evidence="1">
    <location>
        <begin position="319"/>
        <end position="422"/>
    </location>
</feature>
<evidence type="ECO:0000313" key="2">
    <source>
        <dbReference type="EMBL" id="WAC09239.1"/>
    </source>
</evidence>
<dbReference type="Pfam" id="PF01569">
    <property type="entry name" value="PAP2"/>
    <property type="match status" value="1"/>
</dbReference>
<protein>
    <submittedName>
        <fullName evidence="2">Vanadium-dependent haloperoxidase</fullName>
    </submittedName>
</protein>
<sequence length="438" mass="48720">MKISVKVICASVIFLSLFVGCKRKAPVNLDDPEILHQNQDMLTQVIIYDVFSPPVASRIYAYSSLASYEAVRFSKEGNPSIAEKLNGFSKMPQPAKGKAYNYTLAATKAFFTVVRLVKVFSVDSLSAYEESVYNNFKENLDDSTYQRSVAFGDTIGKTILARAKVDGYIKSRGKPKYLGSSEPGKWRPTPPDYLDGVEWCWNDMLPMALDSASQFMPPRPPVFSKDTNSAFYKEAYEVFTVGKNLSEEQINIAKFWDDNPMVVEHSGHLMVGKKKITPGGHWMGIAAIAARQTKADPVKTAQGYAFTAIALYDAFIACWDEKYRSSVIRPVTIINEIISRDFVPFLQTPPFPEYPSGHSGITASASTVLAHLYGGSFAFQDTSDLRYIGMQRHFNSFQEAAAEASISRLYGGIHYRKGVEEGAKQGNKVGNQIIGRLW</sequence>
<reference evidence="2" key="1">
    <citation type="submission" date="2022-11" db="EMBL/GenBank/DDBJ databases">
        <title>Dyadobacter pollutisoli sp. nov., isolated from plastic dumped soil.</title>
        <authorList>
            <person name="Kim J.M."/>
            <person name="Kim K.R."/>
            <person name="Lee J.K."/>
            <person name="Hao L."/>
            <person name="Jeon C.O."/>
        </authorList>
    </citation>
    <scope>NUCLEOTIDE SEQUENCE</scope>
    <source>
        <strain evidence="2">U1</strain>
    </source>
</reference>
<organism evidence="2 3">
    <name type="scientific">Dyadobacter pollutisoli</name>
    <dbReference type="NCBI Taxonomy" id="2910158"/>
    <lineage>
        <taxon>Bacteria</taxon>
        <taxon>Pseudomonadati</taxon>
        <taxon>Bacteroidota</taxon>
        <taxon>Cytophagia</taxon>
        <taxon>Cytophagales</taxon>
        <taxon>Spirosomataceae</taxon>
        <taxon>Dyadobacter</taxon>
    </lineage>
</organism>
<proteinExistence type="predicted"/>
<dbReference type="CDD" id="cd03398">
    <property type="entry name" value="PAP2_haloperoxidase"/>
    <property type="match status" value="1"/>
</dbReference>
<dbReference type="Proteomes" id="UP001164653">
    <property type="component" value="Chromosome"/>
</dbReference>
<dbReference type="PANTHER" id="PTHR34599">
    <property type="entry name" value="PEROXIDASE-RELATED"/>
    <property type="match status" value="1"/>
</dbReference>
<dbReference type="EMBL" id="CP112998">
    <property type="protein sequence ID" value="WAC09239.1"/>
    <property type="molecule type" value="Genomic_DNA"/>
</dbReference>
<dbReference type="PROSITE" id="PS51257">
    <property type="entry name" value="PROKAR_LIPOPROTEIN"/>
    <property type="match status" value="1"/>
</dbReference>